<name>A0AAX6GSY3_IRIPA</name>
<dbReference type="CDD" id="cd07991">
    <property type="entry name" value="LPLAT_LPCAT1-like"/>
    <property type="match status" value="1"/>
</dbReference>
<dbReference type="EMBL" id="JANAVB010016797">
    <property type="protein sequence ID" value="KAJ6831435.1"/>
    <property type="molecule type" value="Genomic_DNA"/>
</dbReference>
<feature type="domain" description="EF-hand" evidence="15">
    <location>
        <begin position="478"/>
        <end position="513"/>
    </location>
</feature>
<evidence type="ECO:0000259" key="15">
    <source>
        <dbReference type="PROSITE" id="PS50222"/>
    </source>
</evidence>
<dbReference type="InterPro" id="IPR002123">
    <property type="entry name" value="Plipid/glycerol_acylTrfase"/>
</dbReference>
<evidence type="ECO:0000256" key="12">
    <source>
        <dbReference type="ARBA" id="ARBA00023264"/>
    </source>
</evidence>
<sequence length="522" mass="58893">MDQSLSAPLLHHQNHHHSIDIQPQTNGNTTTARTSESTPSQNPFRFLGIADLSVPKPSSVDPFRNDTPTIDGAYEWAKILVCLPLAVARLVLFGLALAVGYVATKLALYGWKDRQSPMPRWRSRLMWVTRVCSRCILFSWGYHWIKRIGKAASREIAPIVVSNHVSYVEPIFFFYELFPTIVASESHDNMAFVGTIIRAMQVIYVDRFSPPSRKHAVNEIKRKAACNDYPRVLLFPEGTTTNGKALLSFQLGAFIPGFPVQPVVVRYPHVHFDQSWGNISLAKLMFRMFTQFHNFMEVEYLPIIFPLESKQESAVHFAERTSYAMARALNVVQTSHSYADVMLFTRASELKDNCSIDLVEMASTQISSITTSEAMELLDQFFSMNPDSNGRVKSLDFLIGYGLGLNPLSEKVFCYLDVEKKGSITFRQFLYGIANVRTQPSFLRACESAFNICTESGVKHHVSQSQLGDIICATVPSMSDETLHHIFLLLDADEDGMVSRDDFMASLWRNPLLILLFAAHIE</sequence>
<comment type="pathway">
    <text evidence="2">Lipid metabolism; phospholipid metabolism.</text>
</comment>
<evidence type="ECO:0000256" key="14">
    <source>
        <dbReference type="SAM" id="MobiDB-lite"/>
    </source>
</evidence>
<dbReference type="GO" id="GO:0008374">
    <property type="term" value="F:O-acyltransferase activity"/>
    <property type="evidence" value="ECO:0007669"/>
    <property type="project" value="InterPro"/>
</dbReference>
<dbReference type="GO" id="GO:0016020">
    <property type="term" value="C:membrane"/>
    <property type="evidence" value="ECO:0007669"/>
    <property type="project" value="UniProtKB-SubCell"/>
</dbReference>
<dbReference type="GO" id="GO:0005509">
    <property type="term" value="F:calcium ion binding"/>
    <property type="evidence" value="ECO:0007669"/>
    <property type="project" value="InterPro"/>
</dbReference>
<evidence type="ECO:0000256" key="1">
    <source>
        <dbReference type="ARBA" id="ARBA00004370"/>
    </source>
</evidence>
<evidence type="ECO:0000256" key="5">
    <source>
        <dbReference type="ARBA" id="ARBA00022679"/>
    </source>
</evidence>
<evidence type="ECO:0000256" key="4">
    <source>
        <dbReference type="ARBA" id="ARBA00022516"/>
    </source>
</evidence>
<dbReference type="GO" id="GO:0008654">
    <property type="term" value="P:phospholipid biosynthetic process"/>
    <property type="evidence" value="ECO:0007669"/>
    <property type="project" value="UniProtKB-KW"/>
</dbReference>
<keyword evidence="8" id="KW-1133">Transmembrane helix</keyword>
<dbReference type="Gene3D" id="1.10.238.10">
    <property type="entry name" value="EF-hand"/>
    <property type="match status" value="1"/>
</dbReference>
<evidence type="ECO:0000256" key="6">
    <source>
        <dbReference type="ARBA" id="ARBA00022692"/>
    </source>
</evidence>
<keyword evidence="7" id="KW-0106">Calcium</keyword>
<dbReference type="PROSITE" id="PS00018">
    <property type="entry name" value="EF_HAND_1"/>
    <property type="match status" value="1"/>
</dbReference>
<dbReference type="InterPro" id="IPR002048">
    <property type="entry name" value="EF_hand_dom"/>
</dbReference>
<dbReference type="PROSITE" id="PS50222">
    <property type="entry name" value="EF_HAND_2"/>
    <property type="match status" value="1"/>
</dbReference>
<evidence type="ECO:0000256" key="7">
    <source>
        <dbReference type="ARBA" id="ARBA00022837"/>
    </source>
</evidence>
<comment type="caution">
    <text evidence="16">The sequence shown here is derived from an EMBL/GenBank/DDBJ whole genome shotgun (WGS) entry which is preliminary data.</text>
</comment>
<gene>
    <name evidence="16" type="ORF">M6B38_348920</name>
</gene>
<dbReference type="InterPro" id="IPR018247">
    <property type="entry name" value="EF_Hand_1_Ca_BS"/>
</dbReference>
<dbReference type="Proteomes" id="UP001140949">
    <property type="component" value="Unassembled WGS sequence"/>
</dbReference>
<evidence type="ECO:0000256" key="3">
    <source>
        <dbReference type="ARBA" id="ARBA00008655"/>
    </source>
</evidence>
<comment type="subcellular location">
    <subcellularLocation>
        <location evidence="1">Membrane</location>
    </subcellularLocation>
</comment>
<keyword evidence="9" id="KW-0443">Lipid metabolism</keyword>
<feature type="compositionally biased region" description="Polar residues" evidence="14">
    <location>
        <begin position="21"/>
        <end position="42"/>
    </location>
</feature>
<evidence type="ECO:0000256" key="2">
    <source>
        <dbReference type="ARBA" id="ARBA00005074"/>
    </source>
</evidence>
<evidence type="ECO:0000313" key="16">
    <source>
        <dbReference type="EMBL" id="KAJ6831435.1"/>
    </source>
</evidence>
<comment type="similarity">
    <text evidence="3">Belongs to the 1-acyl-sn-glycerol-3-phosphate acyltransferase family.</text>
</comment>
<keyword evidence="13 16" id="KW-0012">Acyltransferase</keyword>
<feature type="region of interest" description="Disordered" evidence="14">
    <location>
        <begin position="16"/>
        <end position="42"/>
    </location>
</feature>
<dbReference type="InterPro" id="IPR045252">
    <property type="entry name" value="LPCAT1-like"/>
</dbReference>
<dbReference type="InterPro" id="IPR011992">
    <property type="entry name" value="EF-hand-dom_pair"/>
</dbReference>
<protein>
    <submittedName>
        <fullName evidence="16">Lysophospholipid acyltransferase LPEAT2 isoform X1</fullName>
    </submittedName>
</protein>
<evidence type="ECO:0000256" key="9">
    <source>
        <dbReference type="ARBA" id="ARBA00023098"/>
    </source>
</evidence>
<reference evidence="16" key="2">
    <citation type="submission" date="2023-04" db="EMBL/GenBank/DDBJ databases">
        <authorList>
            <person name="Bruccoleri R.E."/>
            <person name="Oakeley E.J."/>
            <person name="Faust A.-M."/>
            <person name="Dessus-Babus S."/>
            <person name="Altorfer M."/>
            <person name="Burckhardt D."/>
            <person name="Oertli M."/>
            <person name="Naumann U."/>
            <person name="Petersen F."/>
            <person name="Wong J."/>
        </authorList>
    </citation>
    <scope>NUCLEOTIDE SEQUENCE</scope>
    <source>
        <strain evidence="16">GSM-AAB239-AS_SAM_17_03QT</strain>
        <tissue evidence="16">Leaf</tissue>
    </source>
</reference>
<dbReference type="SUPFAM" id="SSF47473">
    <property type="entry name" value="EF-hand"/>
    <property type="match status" value="1"/>
</dbReference>
<dbReference type="AlphaFoldDB" id="A0AAX6GSY3"/>
<dbReference type="SMART" id="SM00563">
    <property type="entry name" value="PlsC"/>
    <property type="match status" value="1"/>
</dbReference>
<organism evidence="16 17">
    <name type="scientific">Iris pallida</name>
    <name type="common">Sweet iris</name>
    <dbReference type="NCBI Taxonomy" id="29817"/>
    <lineage>
        <taxon>Eukaryota</taxon>
        <taxon>Viridiplantae</taxon>
        <taxon>Streptophyta</taxon>
        <taxon>Embryophyta</taxon>
        <taxon>Tracheophyta</taxon>
        <taxon>Spermatophyta</taxon>
        <taxon>Magnoliopsida</taxon>
        <taxon>Liliopsida</taxon>
        <taxon>Asparagales</taxon>
        <taxon>Iridaceae</taxon>
        <taxon>Iridoideae</taxon>
        <taxon>Irideae</taxon>
        <taxon>Iris</taxon>
    </lineage>
</organism>
<dbReference type="SUPFAM" id="SSF69593">
    <property type="entry name" value="Glycerol-3-phosphate (1)-acyltransferase"/>
    <property type="match status" value="1"/>
</dbReference>
<reference evidence="16" key="1">
    <citation type="journal article" date="2023" name="GigaByte">
        <title>Genome assembly of the bearded iris, Iris pallida Lam.</title>
        <authorList>
            <person name="Bruccoleri R.E."/>
            <person name="Oakeley E.J."/>
            <person name="Faust A.M.E."/>
            <person name="Altorfer M."/>
            <person name="Dessus-Babus S."/>
            <person name="Burckhardt D."/>
            <person name="Oertli M."/>
            <person name="Naumann U."/>
            <person name="Petersen F."/>
            <person name="Wong J."/>
        </authorList>
    </citation>
    <scope>NUCLEOTIDE SEQUENCE</scope>
    <source>
        <strain evidence="16">GSM-AAB239-AS_SAM_17_03QT</strain>
    </source>
</reference>
<accession>A0AAX6GSY3</accession>
<proteinExistence type="inferred from homology"/>
<dbReference type="PANTHER" id="PTHR23063:SF52">
    <property type="entry name" value="LYSOPHOSPHATIDYLCHOLINE ACYLTRANSFERASE"/>
    <property type="match status" value="1"/>
</dbReference>
<evidence type="ECO:0000313" key="17">
    <source>
        <dbReference type="Proteomes" id="UP001140949"/>
    </source>
</evidence>
<keyword evidence="4" id="KW-0444">Lipid biosynthesis</keyword>
<keyword evidence="5" id="KW-0808">Transferase</keyword>
<dbReference type="PANTHER" id="PTHR23063">
    <property type="entry name" value="PHOSPHOLIPID ACYLTRANSFERASE"/>
    <property type="match status" value="1"/>
</dbReference>
<dbReference type="GO" id="GO:0071618">
    <property type="term" value="F:lysophosphatidylethanolamine acyltransferase activity"/>
    <property type="evidence" value="ECO:0007669"/>
    <property type="project" value="TreeGrafter"/>
</dbReference>
<keyword evidence="10" id="KW-0472">Membrane</keyword>
<evidence type="ECO:0000256" key="10">
    <source>
        <dbReference type="ARBA" id="ARBA00023136"/>
    </source>
</evidence>
<evidence type="ECO:0000256" key="13">
    <source>
        <dbReference type="ARBA" id="ARBA00023315"/>
    </source>
</evidence>
<dbReference type="Pfam" id="PF01553">
    <property type="entry name" value="Acyltransferase"/>
    <property type="match status" value="1"/>
</dbReference>
<keyword evidence="6" id="KW-0812">Transmembrane</keyword>
<evidence type="ECO:0000256" key="11">
    <source>
        <dbReference type="ARBA" id="ARBA00023209"/>
    </source>
</evidence>
<keyword evidence="11" id="KW-0594">Phospholipid biosynthesis</keyword>
<evidence type="ECO:0000256" key="8">
    <source>
        <dbReference type="ARBA" id="ARBA00022989"/>
    </source>
</evidence>
<keyword evidence="12" id="KW-1208">Phospholipid metabolism</keyword>
<keyword evidence="17" id="KW-1185">Reference proteome</keyword>